<dbReference type="InterPro" id="IPR053861">
    <property type="entry name" value="Phage_Mu_Gp45_N"/>
</dbReference>
<protein>
    <submittedName>
        <fullName evidence="3">Phage baseplate assembly protein V</fullName>
    </submittedName>
</protein>
<dbReference type="Proteomes" id="UP001597299">
    <property type="component" value="Unassembled WGS sequence"/>
</dbReference>
<comment type="caution">
    <text evidence="3">The sequence shown here is derived from an EMBL/GenBank/DDBJ whole genome shotgun (WGS) entry which is preliminary data.</text>
</comment>
<dbReference type="PIRSF" id="PIRSF012337">
    <property type="entry name" value="gp45"/>
    <property type="match status" value="1"/>
</dbReference>
<dbReference type="NCBIfam" id="TIGR01644">
    <property type="entry name" value="phage_P2_V"/>
    <property type="match status" value="1"/>
</dbReference>
<feature type="domain" description="Bacteriophage Mu Gp45 N-terminal" evidence="2">
    <location>
        <begin position="18"/>
        <end position="85"/>
    </location>
</feature>
<dbReference type="Pfam" id="PF18946">
    <property type="entry name" value="Apex"/>
    <property type="match status" value="1"/>
</dbReference>
<gene>
    <name evidence="3" type="ORF">ACFSNC_20965</name>
</gene>
<sequence>MITERNDTRRRASQTMARGVISRTNSGRKMQEVDIRLLADENKSGVEHWEPYGITAAPHEGAEALVAFPTGKRSHAVVIAVGDRRYRLKGLQGGEVALYDDQGQKLLLGRDGIAIVSAGDLTIDCQGGNVVVTGDVIADGVSLKQHIHSDVEPGIGNTGGPVV</sequence>
<accession>A0ABW4Z2R9</accession>
<keyword evidence="4" id="KW-1185">Reference proteome</keyword>
<dbReference type="InterPro" id="IPR014462">
    <property type="entry name" value="Phage_Mu_Gp45"/>
</dbReference>
<evidence type="ECO:0000256" key="1">
    <source>
        <dbReference type="SAM" id="MobiDB-lite"/>
    </source>
</evidence>
<dbReference type="Pfam" id="PF06890">
    <property type="entry name" value="Phage_Mu_Gp45"/>
    <property type="match status" value="1"/>
</dbReference>
<dbReference type="EMBL" id="JBHUHD010000001">
    <property type="protein sequence ID" value="MFD2142886.1"/>
    <property type="molecule type" value="Genomic_DNA"/>
</dbReference>
<proteinExistence type="predicted"/>
<dbReference type="InterPro" id="IPR013046">
    <property type="entry name" value="GpV/Gp45"/>
</dbReference>
<evidence type="ECO:0000313" key="4">
    <source>
        <dbReference type="Proteomes" id="UP001597299"/>
    </source>
</evidence>
<dbReference type="InterPro" id="IPR044033">
    <property type="entry name" value="GpV-like_apex"/>
</dbReference>
<organism evidence="3 4">
    <name type="scientific">Ancylobacter oerskovii</name>
    <dbReference type="NCBI Taxonomy" id="459519"/>
    <lineage>
        <taxon>Bacteria</taxon>
        <taxon>Pseudomonadati</taxon>
        <taxon>Pseudomonadota</taxon>
        <taxon>Alphaproteobacteria</taxon>
        <taxon>Hyphomicrobiales</taxon>
        <taxon>Xanthobacteraceae</taxon>
        <taxon>Ancylobacter</taxon>
    </lineage>
</organism>
<feature type="region of interest" description="Disordered" evidence="1">
    <location>
        <begin position="1"/>
        <end position="24"/>
    </location>
</feature>
<name>A0ABW4Z2R9_9HYPH</name>
<evidence type="ECO:0000259" key="2">
    <source>
        <dbReference type="Pfam" id="PF06890"/>
    </source>
</evidence>
<evidence type="ECO:0000313" key="3">
    <source>
        <dbReference type="EMBL" id="MFD2142886.1"/>
    </source>
</evidence>
<feature type="compositionally biased region" description="Basic and acidic residues" evidence="1">
    <location>
        <begin position="1"/>
        <end position="10"/>
    </location>
</feature>
<dbReference type="RefSeq" id="WP_213356156.1">
    <property type="nucleotide sequence ID" value="NZ_JAHBGB010000044.1"/>
</dbReference>
<reference evidence="4" key="1">
    <citation type="journal article" date="2019" name="Int. J. Syst. Evol. Microbiol.">
        <title>The Global Catalogue of Microorganisms (GCM) 10K type strain sequencing project: providing services to taxonomists for standard genome sequencing and annotation.</title>
        <authorList>
            <consortium name="The Broad Institute Genomics Platform"/>
            <consortium name="The Broad Institute Genome Sequencing Center for Infectious Disease"/>
            <person name="Wu L."/>
            <person name="Ma J."/>
        </authorList>
    </citation>
    <scope>NUCLEOTIDE SEQUENCE [LARGE SCALE GENOMIC DNA]</scope>
    <source>
        <strain evidence="4">CCM 7435</strain>
    </source>
</reference>